<name>A0A1H6BXY8_9SPHI</name>
<dbReference type="EMBL" id="FNUT01000012">
    <property type="protein sequence ID" value="SEG65560.1"/>
    <property type="molecule type" value="Genomic_DNA"/>
</dbReference>
<dbReference type="Gene3D" id="3.30.530.20">
    <property type="match status" value="1"/>
</dbReference>
<feature type="transmembrane region" description="Helical" evidence="1">
    <location>
        <begin position="12"/>
        <end position="30"/>
    </location>
</feature>
<organism evidence="2 3">
    <name type="scientific">Sphingobacterium lactis</name>
    <dbReference type="NCBI Taxonomy" id="797291"/>
    <lineage>
        <taxon>Bacteria</taxon>
        <taxon>Pseudomonadati</taxon>
        <taxon>Bacteroidota</taxon>
        <taxon>Sphingobacteriia</taxon>
        <taxon>Sphingobacteriales</taxon>
        <taxon>Sphingobacteriaceae</taxon>
        <taxon>Sphingobacterium</taxon>
    </lineage>
</organism>
<evidence type="ECO:0000256" key="1">
    <source>
        <dbReference type="SAM" id="Phobius"/>
    </source>
</evidence>
<accession>A0A1H6BXY8</accession>
<evidence type="ECO:0008006" key="4">
    <source>
        <dbReference type="Google" id="ProtNLM"/>
    </source>
</evidence>
<dbReference type="SUPFAM" id="SSF55961">
    <property type="entry name" value="Bet v1-like"/>
    <property type="match status" value="1"/>
</dbReference>
<evidence type="ECO:0000313" key="2">
    <source>
        <dbReference type="EMBL" id="SEG65560.1"/>
    </source>
</evidence>
<feature type="transmembrane region" description="Helical" evidence="1">
    <location>
        <begin position="36"/>
        <end position="59"/>
    </location>
</feature>
<dbReference type="AlphaFoldDB" id="A0A1H6BXY8"/>
<gene>
    <name evidence="2" type="ORF">SAMN05421877_11251</name>
</gene>
<protein>
    <recommendedName>
        <fullName evidence="4">Polyketide cyclase / dehydrase and lipid transport</fullName>
    </recommendedName>
</protein>
<dbReference type="InterPro" id="IPR023393">
    <property type="entry name" value="START-like_dom_sf"/>
</dbReference>
<dbReference type="Proteomes" id="UP000236731">
    <property type="component" value="Unassembled WGS sequence"/>
</dbReference>
<reference evidence="3" key="1">
    <citation type="submission" date="2016-10" db="EMBL/GenBank/DDBJ databases">
        <authorList>
            <person name="Varghese N."/>
            <person name="Submissions S."/>
        </authorList>
    </citation>
    <scope>NUCLEOTIDE SEQUENCE [LARGE SCALE GENOMIC DNA]</scope>
    <source>
        <strain evidence="3">DSM 22361</strain>
    </source>
</reference>
<keyword evidence="1" id="KW-1133">Transmembrane helix</keyword>
<feature type="transmembrane region" description="Helical" evidence="1">
    <location>
        <begin position="71"/>
        <end position="91"/>
    </location>
</feature>
<keyword evidence="1" id="KW-0472">Membrane</keyword>
<dbReference type="OrthoDB" id="118637at2"/>
<proteinExistence type="predicted"/>
<dbReference type="CDD" id="cd07812">
    <property type="entry name" value="SRPBCC"/>
    <property type="match status" value="1"/>
</dbReference>
<keyword evidence="3" id="KW-1185">Reference proteome</keyword>
<feature type="transmembrane region" description="Helical" evidence="1">
    <location>
        <begin position="97"/>
        <end position="118"/>
    </location>
</feature>
<sequence>MLNTSKTVKILTVFLFPALYALILRILFGMKSMEGLFGVMTISFLFLSPFIMGIIATYFSDEKDLKSKGYVLIFPWIPLAIFLFATLVLELEGWACWVMVFPLWMLTASLGGYIGALLKRLKSKKTYVSIAILLPFFLGPIENKIGRPQQTYRAYNYIDINASPETIWNLVTRVSHISKEEDSGWLNSFLGFPRPVEAELDKAAVGGYRKAIFTNGLVFHETVTAYEHQKKMTFSIQANPYEIPSTTLDEHVVVGGKFFNVKDGTYELEQLSDNTYRLHLYSHFTLKTTFNFYASVWAKWIMQDIQQNILRIEKQRAESKTS</sequence>
<evidence type="ECO:0000313" key="3">
    <source>
        <dbReference type="Proteomes" id="UP000236731"/>
    </source>
</evidence>
<keyword evidence="1" id="KW-0812">Transmembrane</keyword>
<dbReference type="RefSeq" id="WP_103907455.1">
    <property type="nucleotide sequence ID" value="NZ_CP049246.1"/>
</dbReference>